<organism evidence="1 2">
    <name type="scientific">Batillaria attramentaria</name>
    <dbReference type="NCBI Taxonomy" id="370345"/>
    <lineage>
        <taxon>Eukaryota</taxon>
        <taxon>Metazoa</taxon>
        <taxon>Spiralia</taxon>
        <taxon>Lophotrochozoa</taxon>
        <taxon>Mollusca</taxon>
        <taxon>Gastropoda</taxon>
        <taxon>Caenogastropoda</taxon>
        <taxon>Sorbeoconcha</taxon>
        <taxon>Cerithioidea</taxon>
        <taxon>Batillariidae</taxon>
        <taxon>Batillaria</taxon>
    </lineage>
</organism>
<dbReference type="Proteomes" id="UP001519460">
    <property type="component" value="Unassembled WGS sequence"/>
</dbReference>
<gene>
    <name evidence="1" type="ORF">BaRGS_00007367</name>
</gene>
<evidence type="ECO:0000313" key="1">
    <source>
        <dbReference type="EMBL" id="KAK7501242.1"/>
    </source>
</evidence>
<accession>A0ABD0LNS6</accession>
<dbReference type="EMBL" id="JACVVK020000032">
    <property type="protein sequence ID" value="KAK7501242.1"/>
    <property type="molecule type" value="Genomic_DNA"/>
</dbReference>
<name>A0ABD0LNS6_9CAEN</name>
<evidence type="ECO:0000313" key="2">
    <source>
        <dbReference type="Proteomes" id="UP001519460"/>
    </source>
</evidence>
<evidence type="ECO:0008006" key="3">
    <source>
        <dbReference type="Google" id="ProtNLM"/>
    </source>
</evidence>
<reference evidence="1 2" key="1">
    <citation type="journal article" date="2023" name="Sci. Data">
        <title>Genome assembly of the Korean intertidal mud-creeper Batillaria attramentaria.</title>
        <authorList>
            <person name="Patra A.K."/>
            <person name="Ho P.T."/>
            <person name="Jun S."/>
            <person name="Lee S.J."/>
            <person name="Kim Y."/>
            <person name="Won Y.J."/>
        </authorList>
    </citation>
    <scope>NUCLEOTIDE SEQUENCE [LARGE SCALE GENOMIC DNA]</scope>
    <source>
        <strain evidence="1">Wonlab-2016</strain>
    </source>
</reference>
<dbReference type="AlphaFoldDB" id="A0ABD0LNS6"/>
<proteinExistence type="predicted"/>
<protein>
    <recommendedName>
        <fullName evidence="3">Secreted protein</fullName>
    </recommendedName>
</protein>
<comment type="caution">
    <text evidence="1">The sequence shown here is derived from an EMBL/GenBank/DDBJ whole genome shotgun (WGS) entry which is preliminary data.</text>
</comment>
<keyword evidence="2" id="KW-1185">Reference proteome</keyword>
<sequence>MTPALVLWASFARAATLLAPNAVTSWDAAFKVCIGKGAVFVLTDTGLARGAGRLDVLETGAREACFGVFSFDHEAVVTSARWICIEPKATAGTAHLASSPSTERWPDAFLPVSEAACFALACVAADADTGGSVTVVAVARSCGV</sequence>